<protein>
    <recommendedName>
        <fullName evidence="3">Sugar-binding protein</fullName>
    </recommendedName>
</protein>
<dbReference type="EMBL" id="NQKG01000009">
    <property type="protein sequence ID" value="OZY55101.1"/>
    <property type="molecule type" value="Genomic_DNA"/>
</dbReference>
<dbReference type="InterPro" id="IPR050708">
    <property type="entry name" value="T6SS_VgrG/RHS"/>
</dbReference>
<dbReference type="Proteomes" id="UP000216897">
    <property type="component" value="Unassembled WGS sequence"/>
</dbReference>
<organism evidence="1 2">
    <name type="scientific">Pseudomonas lundensis</name>
    <dbReference type="NCBI Taxonomy" id="86185"/>
    <lineage>
        <taxon>Bacteria</taxon>
        <taxon>Pseudomonadati</taxon>
        <taxon>Pseudomonadota</taxon>
        <taxon>Gammaproteobacteria</taxon>
        <taxon>Pseudomonadales</taxon>
        <taxon>Pseudomonadaceae</taxon>
        <taxon>Pseudomonas</taxon>
    </lineage>
</organism>
<sequence>MEGLCEIEEQKILSFKFYDQGNGRYLVAHKSGLLEELEELGATGSKMALPTRAHSIEGRTVSFFYEHLYFPFLLTRIEDEQAQTIFNSTRGSDNNVVMHVHPYAGEQGTPLATFELLLGSDNTVESLVLPTPERASWRFKYRKDPVTGLMFIVQAQTPVGGQDDITYDWSGHPLPPGAFSTTLPRVTHCKRDPGFGQEIVETQYSYSDTNFLGAGSGITWDNSGADNLYQASMDYVYQSTESWHVAGQAVKTIERLFNSFHLLTSELTTQGANVMTVSTEYYLQFDVPFSQQWPYCQLPKNTTTQWSSNTESLLRSQTEYREYDMQGNETLFKQANGVIVTSTYYPWEGEGQACPPDPKGFIRHLKNTTIKPELTAVHAAPVLSTTYTYKLLPSVNNVLDQWHVMDTALLESIDTQSTQVLQSTQYEYNNDVTDPLRHGLLARETLNINGHVMTTEYEYELVVSAKNDSGSGLVRTKIVNRSDVDSHTKTVLSEASIYSGQPLLVRDDNDVEIRYEYDALQRITRETVAPGTDYEAARNYSYILCSKPGDQATQTSKNVKGVLTFTFFDGFNRTIAEQRMNVDSKLNAQLIRPTYAALYDALGQLVEETEYDWEEEKDWPLVTHLRYDDWGQQFCSVGPDSVETYEVMEPRGADDWQQGGIKTSWQQSVDNDGNVTKTTGKTVTYIDKFDNPVRIQRFNELGAHYSTHSYEYDGLGRKSKEVDALSNSTLYSYDTYDRIIHTTLPGGAIVTRDYALHTVEDLPVSISVDDKLLGTQKFDGLGRMSSSTIGMREQSYEYAPGQTQPNKVIKSRGRSIDYEYNPLLGEEPKLRKLNGVEAIYNYDPSNARMNSCSENGVTMTRDYFSTGELSREVMGEFSMSYRYSLRGLILAYTDVLGNTQDYEYDFEKGGRVSSTCLGNIASYFTYDELGQTKRITTTDATDELNERFVIIELQYDEFGREIERIFDLNGAKQKLSQMYTAVDNLERRVLISLNEEGDDGEVLRDESYEYDARARLTKYTCEGTQKPVDPYGNTIDEQIFRFDALDNITRVKTSFANQSNIATYYYDNLDPVQLSKVVNTHASYPSQIDLEYDDDGNMTKDECGRALFYDDLGRLINVSEPVTP</sequence>
<proteinExistence type="predicted"/>
<evidence type="ECO:0000313" key="1">
    <source>
        <dbReference type="EMBL" id="OZY55101.1"/>
    </source>
</evidence>
<comment type="caution">
    <text evidence="1">The sequence shown here is derived from an EMBL/GenBank/DDBJ whole genome shotgun (WGS) entry which is preliminary data.</text>
</comment>
<reference evidence="1 2" key="1">
    <citation type="submission" date="2017-08" db="EMBL/GenBank/DDBJ databases">
        <title>Genomic and metabolic characterisation of spoilage-associated Pseudomonas species.</title>
        <authorList>
            <person name="Stanborough T."/>
            <person name="Fegan N."/>
            <person name="Powell S.M."/>
            <person name="Singh T."/>
            <person name="Tamplin M.L."/>
            <person name="Chandry P.S."/>
        </authorList>
    </citation>
    <scope>NUCLEOTIDE SEQUENCE [LARGE SCALE GENOMIC DNA]</scope>
    <source>
        <strain evidence="1 2">L1814</strain>
    </source>
</reference>
<dbReference type="PANTHER" id="PTHR32305:SF15">
    <property type="entry name" value="PROTEIN RHSA-RELATED"/>
    <property type="match status" value="1"/>
</dbReference>
<accession>A0ABX4GM77</accession>
<gene>
    <name evidence="1" type="ORF">CJF38_11685</name>
</gene>
<name>A0ABX4GM77_9PSED</name>
<dbReference type="Gene3D" id="2.180.10.10">
    <property type="entry name" value="RHS repeat-associated core"/>
    <property type="match status" value="2"/>
</dbReference>
<evidence type="ECO:0000313" key="2">
    <source>
        <dbReference type="Proteomes" id="UP000216897"/>
    </source>
</evidence>
<keyword evidence="2" id="KW-1185">Reference proteome</keyword>
<evidence type="ECO:0008006" key="3">
    <source>
        <dbReference type="Google" id="ProtNLM"/>
    </source>
</evidence>
<dbReference type="PANTHER" id="PTHR32305">
    <property type="match status" value="1"/>
</dbReference>